<reference evidence="1" key="1">
    <citation type="submission" date="2020-10" db="EMBL/GenBank/DDBJ databases">
        <authorList>
            <person name="Castelo-Branco R."/>
            <person name="Eusebio N."/>
            <person name="Adriana R."/>
            <person name="Vieira A."/>
            <person name="Brugerolle De Fraissinette N."/>
            <person name="Rezende De Castro R."/>
            <person name="Schneider M.P."/>
            <person name="Vasconcelos V."/>
            <person name="Leao P.N."/>
        </authorList>
    </citation>
    <scope>NUCLEOTIDE SEQUENCE</scope>
    <source>
        <strain evidence="1">LEGE 07157</strain>
    </source>
</reference>
<dbReference type="AlphaFoldDB" id="A0A8J7B8W3"/>
<proteinExistence type="predicted"/>
<keyword evidence="2" id="KW-1185">Reference proteome</keyword>
<dbReference type="Proteomes" id="UP000654482">
    <property type="component" value="Unassembled WGS sequence"/>
</dbReference>
<evidence type="ECO:0000313" key="1">
    <source>
        <dbReference type="EMBL" id="MBE9115303.1"/>
    </source>
</evidence>
<protein>
    <submittedName>
        <fullName evidence="1">DUF4327 family protein</fullName>
    </submittedName>
</protein>
<dbReference type="InterPro" id="IPR025477">
    <property type="entry name" value="DUF4327"/>
</dbReference>
<organism evidence="1 2">
    <name type="scientific">Lusitaniella coriacea LEGE 07157</name>
    <dbReference type="NCBI Taxonomy" id="945747"/>
    <lineage>
        <taxon>Bacteria</taxon>
        <taxon>Bacillati</taxon>
        <taxon>Cyanobacteriota</taxon>
        <taxon>Cyanophyceae</taxon>
        <taxon>Spirulinales</taxon>
        <taxon>Lusitaniellaceae</taxon>
        <taxon>Lusitaniella</taxon>
    </lineage>
</organism>
<name>A0A8J7B8W3_9CYAN</name>
<sequence>MTQQVAHPMVKFQSKLRSLVESNIVKSSDSIWKIALLYGDNWSYWKNELVEFGFSMQDPIGDILVVDAWDED</sequence>
<evidence type="ECO:0000313" key="2">
    <source>
        <dbReference type="Proteomes" id="UP000654482"/>
    </source>
</evidence>
<dbReference type="Pfam" id="PF14217">
    <property type="entry name" value="DUF4327"/>
    <property type="match status" value="1"/>
</dbReference>
<gene>
    <name evidence="1" type="ORF">IQ249_05260</name>
</gene>
<dbReference type="RefSeq" id="WP_194028399.1">
    <property type="nucleotide sequence ID" value="NZ_JADEWZ010000006.1"/>
</dbReference>
<dbReference type="EMBL" id="JADEWZ010000006">
    <property type="protein sequence ID" value="MBE9115303.1"/>
    <property type="molecule type" value="Genomic_DNA"/>
</dbReference>
<accession>A0A8J7B8W3</accession>
<comment type="caution">
    <text evidence="1">The sequence shown here is derived from an EMBL/GenBank/DDBJ whole genome shotgun (WGS) entry which is preliminary data.</text>
</comment>